<gene>
    <name evidence="2" type="ORF">QFZ53_000169</name>
</gene>
<accession>A0AAW8ER47</accession>
<comment type="caution">
    <text evidence="2">The sequence shown here is derived from an EMBL/GenBank/DDBJ whole genome shotgun (WGS) entry which is preliminary data.</text>
</comment>
<keyword evidence="3" id="KW-1185">Reference proteome</keyword>
<keyword evidence="1" id="KW-1133">Transmembrane helix</keyword>
<evidence type="ECO:0000256" key="1">
    <source>
        <dbReference type="SAM" id="Phobius"/>
    </source>
</evidence>
<keyword evidence="1" id="KW-0472">Membrane</keyword>
<dbReference type="Proteomes" id="UP001244427">
    <property type="component" value="Unassembled WGS sequence"/>
</dbReference>
<feature type="transmembrane region" description="Helical" evidence="1">
    <location>
        <begin position="241"/>
        <end position="262"/>
    </location>
</feature>
<organism evidence="2 3">
    <name type="scientific">Microbacterium natoriense</name>
    <dbReference type="NCBI Taxonomy" id="284570"/>
    <lineage>
        <taxon>Bacteria</taxon>
        <taxon>Bacillati</taxon>
        <taxon>Actinomycetota</taxon>
        <taxon>Actinomycetes</taxon>
        <taxon>Micrococcales</taxon>
        <taxon>Microbacteriaceae</taxon>
        <taxon>Microbacterium</taxon>
    </lineage>
</organism>
<dbReference type="RefSeq" id="WP_307292528.1">
    <property type="nucleotide sequence ID" value="NZ_JAUSXV010000001.1"/>
</dbReference>
<evidence type="ECO:0000313" key="3">
    <source>
        <dbReference type="Proteomes" id="UP001244427"/>
    </source>
</evidence>
<dbReference type="EMBL" id="JAUSXV010000001">
    <property type="protein sequence ID" value="MDQ0645973.1"/>
    <property type="molecule type" value="Genomic_DNA"/>
</dbReference>
<dbReference type="AlphaFoldDB" id="A0AAW8ER47"/>
<feature type="transmembrane region" description="Helical" evidence="1">
    <location>
        <begin position="213"/>
        <end position="235"/>
    </location>
</feature>
<reference evidence="2 3" key="1">
    <citation type="submission" date="2023-07" db="EMBL/GenBank/DDBJ databases">
        <title>Comparative genomics of wheat-associated soil bacteria to identify genetic determinants of phenazine resistance.</title>
        <authorList>
            <person name="Mouncey N."/>
        </authorList>
    </citation>
    <scope>NUCLEOTIDE SEQUENCE [LARGE SCALE GENOMIC DNA]</scope>
    <source>
        <strain evidence="2 3">W4I9-1</strain>
    </source>
</reference>
<proteinExistence type="predicted"/>
<name>A0AAW8ER47_9MICO</name>
<protein>
    <submittedName>
        <fullName evidence="2">Xanthosine utilization system XapX-like protein</fullName>
    </submittedName>
</protein>
<feature type="transmembrane region" description="Helical" evidence="1">
    <location>
        <begin position="38"/>
        <end position="59"/>
    </location>
</feature>
<evidence type="ECO:0000313" key="2">
    <source>
        <dbReference type="EMBL" id="MDQ0645973.1"/>
    </source>
</evidence>
<feature type="transmembrane region" description="Helical" evidence="1">
    <location>
        <begin position="65"/>
        <end position="86"/>
    </location>
</feature>
<sequence length="354" mass="36749">MLTAGGQRMDAFERRTITIDRDDQRVVLRGHLAQSRTVFILLGALAALSVVAAGVSALGPSPSDGWGLAVAGVVGALVGAAVLIWIQAVVTRKQLPLGSEMSLAITEGTFDIDGAAGADRIRWGQLSNLKRVGGGLYVTVAPSNARLGIPGRLIDDAAFARAIELVGRPAVAEDRADLLGEASATGVLSSSIVFSAVDQRVARAALLRASWKLFVVLGVLALIGVIVLMLGVAGILPGDVIGFSAAVMAIAVISSTVVVTAVSRTVKRSLTIGTAQTLTIAPDALELTGPGGATRFLWSRLFDLRRTQNVVTVRSMPAKTTLLFVGRLIGDELYAAIEQHIRMASATAQGAPES</sequence>
<keyword evidence="1" id="KW-0812">Transmembrane</keyword>